<dbReference type="Proteomes" id="UP000245263">
    <property type="component" value="Chromosome 1"/>
</dbReference>
<evidence type="ECO:0000313" key="2">
    <source>
        <dbReference type="EMBL" id="BDA80160.1"/>
    </source>
</evidence>
<organism evidence="2 3">
    <name type="scientific">Leptospira kobayashii</name>
    <dbReference type="NCBI Taxonomy" id="1917830"/>
    <lineage>
        <taxon>Bacteria</taxon>
        <taxon>Pseudomonadati</taxon>
        <taxon>Spirochaetota</taxon>
        <taxon>Spirochaetia</taxon>
        <taxon>Leptospirales</taxon>
        <taxon>Leptospiraceae</taxon>
        <taxon>Leptospira</taxon>
    </lineage>
</organism>
<evidence type="ECO:0000313" key="3">
    <source>
        <dbReference type="Proteomes" id="UP000245263"/>
    </source>
</evidence>
<protein>
    <submittedName>
        <fullName evidence="2">Uncharacterized protein</fullName>
    </submittedName>
</protein>
<feature type="transmembrane region" description="Helical" evidence="1">
    <location>
        <begin position="43"/>
        <end position="62"/>
    </location>
</feature>
<feature type="transmembrane region" description="Helical" evidence="1">
    <location>
        <begin position="74"/>
        <end position="95"/>
    </location>
</feature>
<dbReference type="RefSeq" id="WP_109020936.1">
    <property type="nucleotide sequence ID" value="NZ_AP025028.1"/>
</dbReference>
<keyword evidence="3" id="KW-1185">Reference proteome</keyword>
<gene>
    <name evidence="2" type="ORF">LPTSP3_g30900</name>
</gene>
<keyword evidence="1" id="KW-0812">Transmembrane</keyword>
<dbReference type="EMBL" id="AP025028">
    <property type="protein sequence ID" value="BDA80160.1"/>
    <property type="molecule type" value="Genomic_DNA"/>
</dbReference>
<sequence>MKKQNIRSTKSDEEILYEKLMIENQKIFELTERKNRKNELLSLILRMYSLMGIFLILSGLFYEELIALLKGNPIRLVLIGGGSIILFFSLSYLSIIKKRKIKEKDTF</sequence>
<name>A0ABM7UTF5_9LEPT</name>
<proteinExistence type="predicted"/>
<keyword evidence="1" id="KW-0472">Membrane</keyword>
<accession>A0ABM7UTF5</accession>
<reference evidence="2 3" key="1">
    <citation type="submission" date="2021-08" db="EMBL/GenBank/DDBJ databases">
        <title>Complete genome sequence of Leptospira kobayashii strain E30.</title>
        <authorList>
            <person name="Nakao R."/>
            <person name="Nakamura S."/>
            <person name="Masuzawa T."/>
            <person name="Koizumi N."/>
        </authorList>
    </citation>
    <scope>NUCLEOTIDE SEQUENCE [LARGE SCALE GENOMIC DNA]</scope>
    <source>
        <strain evidence="2 3">E30</strain>
    </source>
</reference>
<evidence type="ECO:0000256" key="1">
    <source>
        <dbReference type="SAM" id="Phobius"/>
    </source>
</evidence>
<keyword evidence="1" id="KW-1133">Transmembrane helix</keyword>